<dbReference type="GO" id="GO:0005886">
    <property type="term" value="C:plasma membrane"/>
    <property type="evidence" value="ECO:0007669"/>
    <property type="project" value="UniProtKB-SubCell"/>
</dbReference>
<feature type="transmembrane region" description="Helical" evidence="8">
    <location>
        <begin position="94"/>
        <end position="114"/>
    </location>
</feature>
<dbReference type="InterPro" id="IPR000060">
    <property type="entry name" value="BCCT_transptr"/>
</dbReference>
<feature type="transmembrane region" description="Helical" evidence="8">
    <location>
        <begin position="55"/>
        <end position="74"/>
    </location>
</feature>
<gene>
    <name evidence="9" type="ORF">CLV91_0039</name>
</gene>
<dbReference type="GO" id="GO:0022857">
    <property type="term" value="F:transmembrane transporter activity"/>
    <property type="evidence" value="ECO:0007669"/>
    <property type="project" value="InterPro"/>
</dbReference>
<dbReference type="RefSeq" id="WP_121062791.1">
    <property type="nucleotide sequence ID" value="NZ_RBIQ01000007.1"/>
</dbReference>
<evidence type="ECO:0000256" key="1">
    <source>
        <dbReference type="ARBA" id="ARBA00004651"/>
    </source>
</evidence>
<feature type="transmembrane region" description="Helical" evidence="8">
    <location>
        <begin position="17"/>
        <end position="43"/>
    </location>
</feature>
<evidence type="ECO:0000313" key="9">
    <source>
        <dbReference type="EMBL" id="RKR13970.1"/>
    </source>
</evidence>
<evidence type="ECO:0000256" key="4">
    <source>
        <dbReference type="ARBA" id="ARBA00022475"/>
    </source>
</evidence>
<feature type="transmembrane region" description="Helical" evidence="8">
    <location>
        <begin position="135"/>
        <end position="164"/>
    </location>
</feature>
<evidence type="ECO:0000313" key="10">
    <source>
        <dbReference type="Proteomes" id="UP000269412"/>
    </source>
</evidence>
<evidence type="ECO:0000256" key="6">
    <source>
        <dbReference type="ARBA" id="ARBA00022989"/>
    </source>
</evidence>
<evidence type="ECO:0000256" key="2">
    <source>
        <dbReference type="ARBA" id="ARBA00005658"/>
    </source>
</evidence>
<feature type="transmembrane region" description="Helical" evidence="8">
    <location>
        <begin position="229"/>
        <end position="248"/>
    </location>
</feature>
<dbReference type="AlphaFoldDB" id="A0A495EAL5"/>
<organism evidence="9 10">
    <name type="scientific">Maribacter vaceletii</name>
    <dbReference type="NCBI Taxonomy" id="1206816"/>
    <lineage>
        <taxon>Bacteria</taxon>
        <taxon>Pseudomonadati</taxon>
        <taxon>Bacteroidota</taxon>
        <taxon>Flavobacteriia</taxon>
        <taxon>Flavobacteriales</taxon>
        <taxon>Flavobacteriaceae</taxon>
        <taxon>Maribacter</taxon>
    </lineage>
</organism>
<comment type="subcellular location">
    <subcellularLocation>
        <location evidence="1">Cell membrane</location>
        <topology evidence="1">Multi-pass membrane protein</topology>
    </subcellularLocation>
</comment>
<feature type="transmembrane region" description="Helical" evidence="8">
    <location>
        <begin position="441"/>
        <end position="461"/>
    </location>
</feature>
<keyword evidence="5 8" id="KW-0812">Transmembrane</keyword>
<evidence type="ECO:0000256" key="5">
    <source>
        <dbReference type="ARBA" id="ARBA00022692"/>
    </source>
</evidence>
<feature type="transmembrane region" description="Helical" evidence="8">
    <location>
        <begin position="260"/>
        <end position="280"/>
    </location>
</feature>
<protein>
    <submittedName>
        <fullName evidence="9">Glycine betaine transporter</fullName>
    </submittedName>
</protein>
<evidence type="ECO:0000256" key="3">
    <source>
        <dbReference type="ARBA" id="ARBA00022448"/>
    </source>
</evidence>
<dbReference type="PANTHER" id="PTHR30047:SF7">
    <property type="entry name" value="HIGH-AFFINITY CHOLINE TRANSPORT PROTEIN"/>
    <property type="match status" value="1"/>
</dbReference>
<feature type="transmembrane region" description="Helical" evidence="8">
    <location>
        <begin position="316"/>
        <end position="334"/>
    </location>
</feature>
<proteinExistence type="inferred from homology"/>
<evidence type="ECO:0000256" key="7">
    <source>
        <dbReference type="ARBA" id="ARBA00023136"/>
    </source>
</evidence>
<dbReference type="Proteomes" id="UP000269412">
    <property type="component" value="Unassembled WGS sequence"/>
</dbReference>
<sequence>MKILPNNLFTTFPKRPVLSIAICVLAILCLFAFFATTATYEIIENLSIWVRNYFGYFYLYLGLGCVLFLLAIALSPLGNIKLGKPNSKPEHSTWSWVAMLYSAGMGAGILLRAVQEPVYMQQNPPFKSNLHSNILALEFTFYQWGFTAWAFYGLFAMVIGYALFVDHKKVQISTTTEESIKNPIAKGCIDILTIITTVFGLIAAIGLGTTQITGGLTHLTQQKFGFKTTLILTLIICTLAFLSAWKGLNKGIKFLSKGNILITLLLLLFVFFTSDILGILNSFAHATIAYIIDFIPMSLAIGKFNPGIDFLTDWTFYYWAFWIAWAPFTGIFIARISKGRTLRQLLLGLLIIPSLGTFFWFAVFGQSAFNLIQDWGSYTGEFTNVFTSIFRFLENYPVPSLLNTTSIILLIGFLVTSVDSAVFVLSMFTDNGKQNPSKKHRLLWSIFIFLATLALLVLANVKPDIDILNTVQKLLIITSLPFSFFMIVMASLFLRKMITKK</sequence>
<feature type="transmembrane region" description="Helical" evidence="8">
    <location>
        <begin position="346"/>
        <end position="369"/>
    </location>
</feature>
<keyword evidence="4" id="KW-1003">Cell membrane</keyword>
<keyword evidence="10" id="KW-1185">Reference proteome</keyword>
<dbReference type="OrthoDB" id="9775735at2"/>
<name>A0A495EAL5_9FLAO</name>
<keyword evidence="3" id="KW-0813">Transport</keyword>
<keyword evidence="7 8" id="KW-0472">Membrane</keyword>
<dbReference type="EMBL" id="RBIQ01000007">
    <property type="protein sequence ID" value="RKR13970.1"/>
    <property type="molecule type" value="Genomic_DNA"/>
</dbReference>
<comment type="caution">
    <text evidence="9">The sequence shown here is derived from an EMBL/GenBank/DDBJ whole genome shotgun (WGS) entry which is preliminary data.</text>
</comment>
<reference evidence="9 10" key="1">
    <citation type="submission" date="2018-10" db="EMBL/GenBank/DDBJ databases">
        <title>Genomic Encyclopedia of Archaeal and Bacterial Type Strains, Phase II (KMG-II): from individual species to whole genera.</title>
        <authorList>
            <person name="Goeker M."/>
        </authorList>
    </citation>
    <scope>NUCLEOTIDE SEQUENCE [LARGE SCALE GENOMIC DNA]</scope>
    <source>
        <strain evidence="9 10">DSM 25230</strain>
    </source>
</reference>
<feature type="transmembrane region" description="Helical" evidence="8">
    <location>
        <begin position="407"/>
        <end position="429"/>
    </location>
</feature>
<dbReference type="PANTHER" id="PTHR30047">
    <property type="entry name" value="HIGH-AFFINITY CHOLINE TRANSPORT PROTEIN-RELATED"/>
    <property type="match status" value="1"/>
</dbReference>
<accession>A0A495EAL5</accession>
<feature type="transmembrane region" description="Helical" evidence="8">
    <location>
        <begin position="184"/>
        <end position="208"/>
    </location>
</feature>
<feature type="transmembrane region" description="Helical" evidence="8">
    <location>
        <begin position="473"/>
        <end position="494"/>
    </location>
</feature>
<comment type="similarity">
    <text evidence="2">Belongs to the BCCT transporter (TC 2.A.15) family.</text>
</comment>
<keyword evidence="6 8" id="KW-1133">Transmembrane helix</keyword>
<evidence type="ECO:0000256" key="8">
    <source>
        <dbReference type="SAM" id="Phobius"/>
    </source>
</evidence>
<dbReference type="Pfam" id="PF02028">
    <property type="entry name" value="BCCT"/>
    <property type="match status" value="1"/>
</dbReference>